<organism evidence="2">
    <name type="scientific">bioreactor metagenome</name>
    <dbReference type="NCBI Taxonomy" id="1076179"/>
    <lineage>
        <taxon>unclassified sequences</taxon>
        <taxon>metagenomes</taxon>
        <taxon>ecological metagenomes</taxon>
    </lineage>
</organism>
<accession>A0A645EA71</accession>
<name>A0A645EA71_9ZZZZ</name>
<keyword evidence="1" id="KW-0812">Transmembrane</keyword>
<comment type="caution">
    <text evidence="2">The sequence shown here is derived from an EMBL/GenBank/DDBJ whole genome shotgun (WGS) entry which is preliminary data.</text>
</comment>
<reference evidence="2" key="1">
    <citation type="submission" date="2019-08" db="EMBL/GenBank/DDBJ databases">
        <authorList>
            <person name="Kucharzyk K."/>
            <person name="Murdoch R.W."/>
            <person name="Higgins S."/>
            <person name="Loffler F."/>
        </authorList>
    </citation>
    <scope>NUCLEOTIDE SEQUENCE</scope>
</reference>
<keyword evidence="1" id="KW-0472">Membrane</keyword>
<dbReference type="EMBL" id="VSSQ01045046">
    <property type="protein sequence ID" value="MPM98924.1"/>
    <property type="molecule type" value="Genomic_DNA"/>
</dbReference>
<proteinExistence type="predicted"/>
<sequence length="90" mass="9910">MRKFRIRHPERLNIKIIGCDIIRIARGHRAVHISIMRIMKIGYSAIAVLLTILFVPAVVYAFAGRAYGAIGGEIIIFAAAVMAAAMACRE</sequence>
<protein>
    <submittedName>
        <fullName evidence="2">Uncharacterized protein</fullName>
    </submittedName>
</protein>
<dbReference type="AlphaFoldDB" id="A0A645EA71"/>
<feature type="transmembrane region" description="Helical" evidence="1">
    <location>
        <begin position="69"/>
        <end position="88"/>
    </location>
</feature>
<keyword evidence="1" id="KW-1133">Transmembrane helix</keyword>
<evidence type="ECO:0000256" key="1">
    <source>
        <dbReference type="SAM" id="Phobius"/>
    </source>
</evidence>
<gene>
    <name evidence="2" type="ORF">SDC9_146114</name>
</gene>
<evidence type="ECO:0000313" key="2">
    <source>
        <dbReference type="EMBL" id="MPM98924.1"/>
    </source>
</evidence>
<feature type="transmembrane region" description="Helical" evidence="1">
    <location>
        <begin position="41"/>
        <end position="63"/>
    </location>
</feature>